<reference evidence="1" key="2">
    <citation type="submission" date="2025-08" db="UniProtKB">
        <authorList>
            <consortium name="Ensembl"/>
        </authorList>
    </citation>
    <scope>IDENTIFICATION</scope>
</reference>
<dbReference type="Ensembl" id="ENSOART00020081481.1">
    <property type="protein sequence ID" value="ENSOARP00020038979.1"/>
    <property type="gene ID" value="ENSOARG00020002160.2"/>
</dbReference>
<accession>A0AC11D2V3</accession>
<name>A0AC11D2V3_SHEEP</name>
<protein>
    <submittedName>
        <fullName evidence="1">Protein phosphatase 2 phosphatase activator</fullName>
    </submittedName>
</protein>
<proteinExistence type="predicted"/>
<reference evidence="1" key="1">
    <citation type="submission" date="2020-11" db="EMBL/GenBank/DDBJ databases">
        <authorList>
            <person name="Davenport K.M."/>
            <person name="Bickhart D.M."/>
            <person name="Smith T.P.L."/>
            <person name="Murdoch B.M."/>
            <person name="Rosen B.D."/>
        </authorList>
    </citation>
    <scope>NUCLEOTIDE SEQUENCE [LARGE SCALE GENOMIC DNA]</scope>
    <source>
        <strain evidence="1">OAR_USU_Benz2616</strain>
    </source>
</reference>
<evidence type="ECO:0000313" key="1">
    <source>
        <dbReference type="Ensembl" id="ENSOARP00020038979.1"/>
    </source>
</evidence>
<gene>
    <name evidence="1" type="primary">PTPA</name>
</gene>
<reference evidence="1" key="3">
    <citation type="submission" date="2025-09" db="UniProtKB">
        <authorList>
            <consortium name="Ensembl"/>
        </authorList>
    </citation>
    <scope>IDENTIFICATION</scope>
</reference>
<organism evidence="1">
    <name type="scientific">Ovis aries</name>
    <name type="common">Sheep</name>
    <dbReference type="NCBI Taxonomy" id="9940"/>
    <lineage>
        <taxon>Eukaryota</taxon>
        <taxon>Metazoa</taxon>
        <taxon>Chordata</taxon>
        <taxon>Craniata</taxon>
        <taxon>Vertebrata</taxon>
        <taxon>Euteleostomi</taxon>
        <taxon>Mammalia</taxon>
        <taxon>Eutheria</taxon>
        <taxon>Laurasiatheria</taxon>
        <taxon>Artiodactyla</taxon>
        <taxon>Ruminantia</taxon>
        <taxon>Pecora</taxon>
        <taxon>Bovidae</taxon>
        <taxon>Caprinae</taxon>
        <taxon>Ovis</taxon>
    </lineage>
</organism>
<sequence>MAEGERQTPSDSSEDAPPTTQNFIIPKKEIHTVPDMGKWKRSQAYADYIGFILTLNEGVKGKKLSFEYKVSEMKTGPFAEHSNQLWNISAVPSWSKVNQGLIRMYKAECLEKFPVIQHFKFGSLLPIHPVTSSC</sequence>